<keyword evidence="1" id="KW-1133">Transmembrane helix</keyword>
<feature type="transmembrane region" description="Helical" evidence="1">
    <location>
        <begin position="65"/>
        <end position="85"/>
    </location>
</feature>
<gene>
    <name evidence="2" type="ORF">HB776_10935</name>
</gene>
<dbReference type="KEGG" id="trb:HB776_10935"/>
<feature type="transmembrane region" description="Helical" evidence="1">
    <location>
        <begin position="39"/>
        <end position="58"/>
    </location>
</feature>
<sequence>MKRLLIFLLLFPAVATVAFYAVTYVLTGAAVDSGTGPVFMYLVFIVPGLLVALLDWLIARTSMPAVMTTTLLAYGLSVLAMALLLGSSKQLVALGLIGAIPAAVCSWLSNKPEEIVNA</sequence>
<feature type="transmembrane region" description="Helical" evidence="1">
    <location>
        <begin position="91"/>
        <end position="109"/>
    </location>
</feature>
<organism evidence="2 3">
    <name type="scientific">Tardiphaga robiniae</name>
    <dbReference type="NCBI Taxonomy" id="943830"/>
    <lineage>
        <taxon>Bacteria</taxon>
        <taxon>Pseudomonadati</taxon>
        <taxon>Pseudomonadota</taxon>
        <taxon>Alphaproteobacteria</taxon>
        <taxon>Hyphomicrobiales</taxon>
        <taxon>Nitrobacteraceae</taxon>
        <taxon>Tardiphaga</taxon>
    </lineage>
</organism>
<dbReference type="AlphaFoldDB" id="A0A7G6TY53"/>
<dbReference type="RefSeq" id="WP_184517631.1">
    <property type="nucleotide sequence ID" value="NZ_CP050292.1"/>
</dbReference>
<reference evidence="3" key="1">
    <citation type="journal article" date="2020" name="Mol. Plant Microbe">
        <title>Rhizobial microsymbionts of the narrowly endemic Oxytropis species growing in Kamchatka are characterized by significant genetic diversity and possess a set of genes that are associated with T3SS and T6SS secretion systems and can affect the development of symbiosis.</title>
        <authorList>
            <person name="Safronova V."/>
            <person name="Guro P."/>
            <person name="Sazanova A."/>
            <person name="Kuznetsova I."/>
            <person name="Belimov A."/>
            <person name="Yakubov V."/>
            <person name="Chirak E."/>
            <person name="Afonin A."/>
            <person name="Gogolev Y."/>
            <person name="Andronov E."/>
            <person name="Tikhonovich I."/>
        </authorList>
    </citation>
    <scope>NUCLEOTIDE SEQUENCE [LARGE SCALE GENOMIC DNA]</scope>
    <source>
        <strain evidence="3">581</strain>
    </source>
</reference>
<evidence type="ECO:0000313" key="2">
    <source>
        <dbReference type="EMBL" id="QND71685.1"/>
    </source>
</evidence>
<evidence type="ECO:0000313" key="3">
    <source>
        <dbReference type="Proteomes" id="UP000515291"/>
    </source>
</evidence>
<protein>
    <submittedName>
        <fullName evidence="2">DUF5413 family protein</fullName>
    </submittedName>
</protein>
<name>A0A7G6TY53_9BRAD</name>
<proteinExistence type="predicted"/>
<dbReference type="Proteomes" id="UP000515291">
    <property type="component" value="Chromosome"/>
</dbReference>
<accession>A0A7G6TY53</accession>
<keyword evidence="1" id="KW-0812">Transmembrane</keyword>
<dbReference type="EMBL" id="CP050292">
    <property type="protein sequence ID" value="QND71685.1"/>
    <property type="molecule type" value="Genomic_DNA"/>
</dbReference>
<evidence type="ECO:0000256" key="1">
    <source>
        <dbReference type="SAM" id="Phobius"/>
    </source>
</evidence>
<keyword evidence="1" id="KW-0472">Membrane</keyword>